<name>A0ABR4MGL7_9PEZI</name>
<comment type="caution">
    <text evidence="1">The sequence shown here is derived from an EMBL/GenBank/DDBJ whole genome shotgun (WGS) entry which is preliminary data.</text>
</comment>
<gene>
    <name evidence="1" type="ORF">HOO65_050532</name>
</gene>
<protein>
    <submittedName>
        <fullName evidence="1">Uncharacterized protein</fullName>
    </submittedName>
</protein>
<organism evidence="1 2">
    <name type="scientific">Ceratocystis lukuohia</name>
    <dbReference type="NCBI Taxonomy" id="2019550"/>
    <lineage>
        <taxon>Eukaryota</taxon>
        <taxon>Fungi</taxon>
        <taxon>Dikarya</taxon>
        <taxon>Ascomycota</taxon>
        <taxon>Pezizomycotina</taxon>
        <taxon>Sordariomycetes</taxon>
        <taxon>Hypocreomycetidae</taxon>
        <taxon>Microascales</taxon>
        <taxon>Ceratocystidaceae</taxon>
        <taxon>Ceratocystis</taxon>
    </lineage>
</organism>
<evidence type="ECO:0000313" key="1">
    <source>
        <dbReference type="EMBL" id="KAL2887411.1"/>
    </source>
</evidence>
<accession>A0ABR4MGL7</accession>
<dbReference type="Proteomes" id="UP001610728">
    <property type="component" value="Unassembled WGS sequence"/>
</dbReference>
<dbReference type="GeneID" id="98119144"/>
<dbReference type="EMBL" id="JABSNW010000005">
    <property type="protein sequence ID" value="KAL2887411.1"/>
    <property type="molecule type" value="Genomic_DNA"/>
</dbReference>
<sequence>MLKIKPLNSEMALHDTQVSTVESVVKHLVDIVHKDPSLRSRLGLQGTVDFESHANLGSTDTSLSYSMAQIPKGSAASGIQNLEQPNQAIHQKVRGKGNRADQFCIHSTSIYGKISLAAIEYKLPHKLAQVQAATGMKSDIQPARDVINQDNE</sequence>
<keyword evidence="2" id="KW-1185">Reference proteome</keyword>
<reference evidence="1 2" key="1">
    <citation type="submission" date="2020-05" db="EMBL/GenBank/DDBJ databases">
        <title>Ceratocystis lukuohia genome.</title>
        <authorList>
            <person name="Harrington T.C."/>
            <person name="Kim K."/>
            <person name="Mayers C.G."/>
        </authorList>
    </citation>
    <scope>NUCLEOTIDE SEQUENCE [LARGE SCALE GENOMIC DNA]</scope>
    <source>
        <strain evidence="1 2">C4212</strain>
    </source>
</reference>
<dbReference type="RefSeq" id="XP_070858591.1">
    <property type="nucleotide sequence ID" value="XM_071000930.1"/>
</dbReference>
<evidence type="ECO:0000313" key="2">
    <source>
        <dbReference type="Proteomes" id="UP001610728"/>
    </source>
</evidence>
<proteinExistence type="predicted"/>